<comment type="caution">
    <text evidence="5">Lacks conserved residue(s) required for the propagation of feature annotation.</text>
</comment>
<sequence>MKVKIKKLHKDAIVPQYQTQGSAGFDLHAIEKCVLKAGSIALIKTGLAMEIDSGFELQIRPRSGLALKNQITVLNSPGTIDSDYRGEIMVILCNYSNQDFDIKEGDRIAQGVIAKYERADFEVCAQLSDTQRGSGGFGSSGV</sequence>
<dbReference type="NCBIfam" id="TIGR00576">
    <property type="entry name" value="dut"/>
    <property type="match status" value="1"/>
</dbReference>
<dbReference type="SUPFAM" id="SSF51283">
    <property type="entry name" value="dUTPase-like"/>
    <property type="match status" value="1"/>
</dbReference>
<comment type="caution">
    <text evidence="7">The sequence shown here is derived from an EMBL/GenBank/DDBJ whole genome shotgun (WGS) entry which is preliminary data.</text>
</comment>
<evidence type="ECO:0000256" key="5">
    <source>
        <dbReference type="HAMAP-Rule" id="MF_00116"/>
    </source>
</evidence>
<dbReference type="Proteomes" id="UP000256695">
    <property type="component" value="Unassembled WGS sequence"/>
</dbReference>
<proteinExistence type="inferred from homology"/>
<dbReference type="Pfam" id="PF00692">
    <property type="entry name" value="dUTPase"/>
    <property type="match status" value="1"/>
</dbReference>
<comment type="catalytic activity">
    <reaction evidence="4 5">
        <text>dUTP + H2O = dUMP + diphosphate + H(+)</text>
        <dbReference type="Rhea" id="RHEA:10248"/>
        <dbReference type="ChEBI" id="CHEBI:15377"/>
        <dbReference type="ChEBI" id="CHEBI:15378"/>
        <dbReference type="ChEBI" id="CHEBI:33019"/>
        <dbReference type="ChEBI" id="CHEBI:61555"/>
        <dbReference type="ChEBI" id="CHEBI:246422"/>
        <dbReference type="EC" id="3.6.1.23"/>
    </reaction>
</comment>
<dbReference type="InterPro" id="IPR008181">
    <property type="entry name" value="dUTPase"/>
</dbReference>
<evidence type="ECO:0000313" key="8">
    <source>
        <dbReference type="Proteomes" id="UP000256695"/>
    </source>
</evidence>
<dbReference type="PANTHER" id="PTHR11241:SF0">
    <property type="entry name" value="DEOXYURIDINE 5'-TRIPHOSPHATE NUCLEOTIDOHYDROLASE"/>
    <property type="match status" value="1"/>
</dbReference>
<evidence type="ECO:0000256" key="3">
    <source>
        <dbReference type="ARBA" id="ARBA00023080"/>
    </source>
</evidence>
<evidence type="ECO:0000313" key="7">
    <source>
        <dbReference type="EMBL" id="RDU74194.1"/>
    </source>
</evidence>
<dbReference type="GO" id="GO:0000287">
    <property type="term" value="F:magnesium ion binding"/>
    <property type="evidence" value="ECO:0007669"/>
    <property type="project" value="UniProtKB-UniRule"/>
</dbReference>
<dbReference type="GO" id="GO:0006226">
    <property type="term" value="P:dUMP biosynthetic process"/>
    <property type="evidence" value="ECO:0007669"/>
    <property type="project" value="UniProtKB-UniRule"/>
</dbReference>
<keyword evidence="5" id="KW-0460">Magnesium</keyword>
<feature type="binding site" evidence="5">
    <location>
        <position position="75"/>
    </location>
    <ligand>
        <name>substrate</name>
    </ligand>
</feature>
<keyword evidence="8" id="KW-1185">Reference proteome</keyword>
<dbReference type="InterPro" id="IPR033704">
    <property type="entry name" value="dUTPase_trimeric"/>
</dbReference>
<dbReference type="NCBIfam" id="NF001862">
    <property type="entry name" value="PRK00601.1"/>
    <property type="match status" value="1"/>
</dbReference>
<comment type="similarity">
    <text evidence="1 5">Belongs to the dUTPase family.</text>
</comment>
<dbReference type="OrthoDB" id="9809956at2"/>
<dbReference type="AlphaFoldDB" id="A0A3D8JBF7"/>
<name>A0A3D8JBF7_9HELI</name>
<evidence type="ECO:0000256" key="1">
    <source>
        <dbReference type="ARBA" id="ARBA00006581"/>
    </source>
</evidence>
<accession>A0A3D8JBF7</accession>
<dbReference type="InterPro" id="IPR029054">
    <property type="entry name" value="dUTPase-like"/>
</dbReference>
<dbReference type="EMBL" id="NXLX01000004">
    <property type="protein sequence ID" value="RDU74194.1"/>
    <property type="molecule type" value="Genomic_DNA"/>
</dbReference>
<dbReference type="HAMAP" id="MF_00116">
    <property type="entry name" value="dUTPase_bact"/>
    <property type="match status" value="1"/>
</dbReference>
<dbReference type="RefSeq" id="WP_115578702.1">
    <property type="nucleotide sequence ID" value="NZ_NXLX01000004.1"/>
</dbReference>
<feature type="binding site" evidence="5">
    <location>
        <begin position="79"/>
        <end position="81"/>
    </location>
    <ligand>
        <name>substrate</name>
    </ligand>
</feature>
<dbReference type="InterPro" id="IPR036157">
    <property type="entry name" value="dUTPase-like_sf"/>
</dbReference>
<evidence type="ECO:0000256" key="4">
    <source>
        <dbReference type="ARBA" id="ARBA00047686"/>
    </source>
</evidence>
<protein>
    <recommendedName>
        <fullName evidence="5">Deoxyuridine 5'-triphosphate nucleotidohydrolase</fullName>
        <shortName evidence="5">dUTPase</shortName>
        <ecNumber evidence="5">3.6.1.23</ecNumber>
    </recommendedName>
    <alternativeName>
        <fullName evidence="5">dUTP pyrophosphatase</fullName>
    </alternativeName>
</protein>
<feature type="binding site" evidence="5">
    <location>
        <begin position="62"/>
        <end position="64"/>
    </location>
    <ligand>
        <name>substrate</name>
    </ligand>
</feature>
<comment type="function">
    <text evidence="5">This enzyme is involved in nucleotide metabolism: it produces dUMP, the immediate precursor of thymidine nucleotides and it decreases the intracellular concentration of dUTP so that uracil cannot be incorporated into DNA.</text>
</comment>
<keyword evidence="3 5" id="KW-0546">Nucleotide metabolism</keyword>
<keyword evidence="5" id="KW-0479">Metal-binding</keyword>
<evidence type="ECO:0000259" key="6">
    <source>
        <dbReference type="Pfam" id="PF00692"/>
    </source>
</evidence>
<comment type="pathway">
    <text evidence="5">Pyrimidine metabolism; dUMP biosynthesis; dUMP from dCTP (dUTP route): step 2/2.</text>
</comment>
<dbReference type="GO" id="GO:0004170">
    <property type="term" value="F:dUTP diphosphatase activity"/>
    <property type="evidence" value="ECO:0007669"/>
    <property type="project" value="UniProtKB-UniRule"/>
</dbReference>
<dbReference type="GO" id="GO:0046081">
    <property type="term" value="P:dUTP catabolic process"/>
    <property type="evidence" value="ECO:0007669"/>
    <property type="project" value="InterPro"/>
</dbReference>
<dbReference type="CDD" id="cd07557">
    <property type="entry name" value="trimeric_dUTPase"/>
    <property type="match status" value="1"/>
</dbReference>
<feature type="domain" description="dUTPase-like" evidence="6">
    <location>
        <begin position="11"/>
        <end position="141"/>
    </location>
</feature>
<dbReference type="Gene3D" id="2.70.40.10">
    <property type="match status" value="1"/>
</dbReference>
<dbReference type="UniPathway" id="UPA00610">
    <property type="reaction ID" value="UER00666"/>
</dbReference>
<gene>
    <name evidence="5" type="primary">dut</name>
    <name evidence="7" type="ORF">CQA57_02695</name>
</gene>
<organism evidence="7 8">
    <name type="scientific">Helicobacter anseris</name>
    <dbReference type="NCBI Taxonomy" id="375926"/>
    <lineage>
        <taxon>Bacteria</taxon>
        <taxon>Pseudomonadati</taxon>
        <taxon>Campylobacterota</taxon>
        <taxon>Epsilonproteobacteria</taxon>
        <taxon>Campylobacterales</taxon>
        <taxon>Helicobacteraceae</taxon>
        <taxon>Helicobacter</taxon>
    </lineage>
</organism>
<dbReference type="PANTHER" id="PTHR11241">
    <property type="entry name" value="DEOXYURIDINE 5'-TRIPHOSPHATE NUCLEOTIDOHYDROLASE"/>
    <property type="match status" value="1"/>
</dbReference>
<evidence type="ECO:0000256" key="2">
    <source>
        <dbReference type="ARBA" id="ARBA00022801"/>
    </source>
</evidence>
<dbReference type="EC" id="3.6.1.23" evidence="5"/>
<keyword evidence="2 5" id="KW-0378">Hydrolase</keyword>
<reference evidence="7 8" key="1">
    <citation type="submission" date="2018-04" db="EMBL/GenBank/DDBJ databases">
        <title>Novel Campyloabacter and Helicobacter Species and Strains.</title>
        <authorList>
            <person name="Mannion A.J."/>
            <person name="Shen Z."/>
            <person name="Fox J.G."/>
        </authorList>
    </citation>
    <scope>NUCLEOTIDE SEQUENCE [LARGE SCALE GENOMIC DNA]</scope>
    <source>
        <strain evidence="7 8">MIT 04-9362</strain>
    </source>
</reference>
<comment type="cofactor">
    <cofactor evidence="5">
        <name>Mg(2+)</name>
        <dbReference type="ChEBI" id="CHEBI:18420"/>
    </cofactor>
</comment>